<dbReference type="SUPFAM" id="SSF47203">
    <property type="entry name" value="Acyl-CoA dehydrogenase C-terminal domain-like"/>
    <property type="match status" value="1"/>
</dbReference>
<dbReference type="Pfam" id="PF02771">
    <property type="entry name" value="Acyl-CoA_dh_N"/>
    <property type="match status" value="1"/>
</dbReference>
<dbReference type="Gene3D" id="1.20.140.10">
    <property type="entry name" value="Butyryl-CoA Dehydrogenase, subunit A, domain 3"/>
    <property type="match status" value="1"/>
</dbReference>
<keyword evidence="1" id="KW-0285">Flavoprotein</keyword>
<dbReference type="CDD" id="cd00567">
    <property type="entry name" value="ACAD"/>
    <property type="match status" value="1"/>
</dbReference>
<dbReference type="FunCoup" id="A0A540VF17">
    <property type="interactions" value="4"/>
</dbReference>
<comment type="caution">
    <text evidence="6">The sequence shown here is derived from an EMBL/GenBank/DDBJ whole genome shotgun (WGS) entry which is preliminary data.</text>
</comment>
<evidence type="ECO:0000259" key="4">
    <source>
        <dbReference type="Pfam" id="PF02771"/>
    </source>
</evidence>
<dbReference type="GO" id="GO:0016627">
    <property type="term" value="F:oxidoreductase activity, acting on the CH-CH group of donors"/>
    <property type="evidence" value="ECO:0007669"/>
    <property type="project" value="InterPro"/>
</dbReference>
<dbReference type="OrthoDB" id="9785203at2"/>
<dbReference type="InParanoid" id="A0A540VF17"/>
<dbReference type="PANTHER" id="PTHR43831">
    <property type="entry name" value="ISOBUTYRYL-COA DEHYDROGENASE"/>
    <property type="match status" value="1"/>
</dbReference>
<dbReference type="InterPro" id="IPR009100">
    <property type="entry name" value="AcylCoA_DH/oxidase_NM_dom_sf"/>
</dbReference>
<dbReference type="Gene3D" id="2.40.110.10">
    <property type="entry name" value="Butyryl-CoA Dehydrogenase, subunit A, domain 2"/>
    <property type="match status" value="1"/>
</dbReference>
<dbReference type="InterPro" id="IPR036250">
    <property type="entry name" value="AcylCo_DH-like_C"/>
</dbReference>
<dbReference type="Pfam" id="PF02770">
    <property type="entry name" value="Acyl-CoA_dh_M"/>
    <property type="match status" value="1"/>
</dbReference>
<evidence type="ECO:0000313" key="6">
    <source>
        <dbReference type="EMBL" id="TQE95350.1"/>
    </source>
</evidence>
<dbReference type="InterPro" id="IPR013107">
    <property type="entry name" value="Acyl-CoA_DH_C"/>
</dbReference>
<dbReference type="PIRSF" id="PIRSF016578">
    <property type="entry name" value="HsaA"/>
    <property type="match status" value="1"/>
</dbReference>
<name>A0A540VF17_9CHLR</name>
<gene>
    <name evidence="6" type="ORF">FKZ61_12150</name>
</gene>
<keyword evidence="7" id="KW-1185">Reference proteome</keyword>
<dbReference type="InterPro" id="IPR037069">
    <property type="entry name" value="AcylCoA_DH/ox_N_sf"/>
</dbReference>
<dbReference type="InterPro" id="IPR046373">
    <property type="entry name" value="Acyl-CoA_Oxase/DH_mid-dom_sf"/>
</dbReference>
<dbReference type="Gene3D" id="1.10.540.10">
    <property type="entry name" value="Acyl-CoA dehydrogenase/oxidase, N-terminal domain"/>
    <property type="match status" value="1"/>
</dbReference>
<dbReference type="Proteomes" id="UP000317371">
    <property type="component" value="Unassembled WGS sequence"/>
</dbReference>
<keyword evidence="2" id="KW-0560">Oxidoreductase</keyword>
<dbReference type="Pfam" id="PF08028">
    <property type="entry name" value="Acyl-CoA_dh_2"/>
    <property type="match status" value="1"/>
</dbReference>
<evidence type="ECO:0000313" key="7">
    <source>
        <dbReference type="Proteomes" id="UP000317371"/>
    </source>
</evidence>
<dbReference type="EMBL" id="VIGC01000014">
    <property type="protein sequence ID" value="TQE95350.1"/>
    <property type="molecule type" value="Genomic_DNA"/>
</dbReference>
<dbReference type="InterPro" id="IPR052547">
    <property type="entry name" value="Mito_Isobutyryl-CoADH"/>
</dbReference>
<sequence>MARRRFVLYPLTERQERLVKVARELAARFHERAADHDRDGSFPFENFEDIRASGLPALVVPEEYGGWGASLLETVMVMEALAMGDGSTALSLTMHMQTLGGALESGAWPQPILDEFCRAAVQRGALINAIATEPELGSPSRGGRPKTTARPIVGADGQPTAWILNGRKNFASMSPTLDYMVIMAALEDGSGGVGHFVVTPGPGVEIVETWDALGMRATGSHDVCLTDVRVPHEHFIPPQRKDEMAPKFNAWFPLTVSAVYVGVAAAALQAAGRFALERVPTGLGRPIAEVESIQRRLGQAELLLHQARVHLYHTAELWARYPRRRGELGESIIVAKYTATNNAVAVVDHCMRVVGGASMSRRLPLERYYRDVRGGLYHPMNDDLALVTLGRQVLAQLRKTES</sequence>
<dbReference type="InterPro" id="IPR013786">
    <property type="entry name" value="AcylCoA_DH/ox_N"/>
</dbReference>
<evidence type="ECO:0000259" key="5">
    <source>
        <dbReference type="Pfam" id="PF08028"/>
    </source>
</evidence>
<evidence type="ECO:0000259" key="3">
    <source>
        <dbReference type="Pfam" id="PF02770"/>
    </source>
</evidence>
<reference evidence="6 7" key="1">
    <citation type="submission" date="2019-06" db="EMBL/GenBank/DDBJ databases">
        <title>Genome sequence of Litorilinea aerophila BAA-2444.</title>
        <authorList>
            <person name="Maclea K.S."/>
            <person name="Maurais E.G."/>
            <person name="Iannazzi L.C."/>
        </authorList>
    </citation>
    <scope>NUCLEOTIDE SEQUENCE [LARGE SCALE GENOMIC DNA]</scope>
    <source>
        <strain evidence="6 7">ATCC BAA-2444</strain>
    </source>
</reference>
<dbReference type="SUPFAM" id="SSF56645">
    <property type="entry name" value="Acyl-CoA dehydrogenase NM domain-like"/>
    <property type="match status" value="1"/>
</dbReference>
<dbReference type="GO" id="GO:0050660">
    <property type="term" value="F:flavin adenine dinucleotide binding"/>
    <property type="evidence" value="ECO:0007669"/>
    <property type="project" value="InterPro"/>
</dbReference>
<organism evidence="6 7">
    <name type="scientific">Litorilinea aerophila</name>
    <dbReference type="NCBI Taxonomy" id="1204385"/>
    <lineage>
        <taxon>Bacteria</taxon>
        <taxon>Bacillati</taxon>
        <taxon>Chloroflexota</taxon>
        <taxon>Caldilineae</taxon>
        <taxon>Caldilineales</taxon>
        <taxon>Caldilineaceae</taxon>
        <taxon>Litorilinea</taxon>
    </lineage>
</organism>
<evidence type="ECO:0000256" key="2">
    <source>
        <dbReference type="ARBA" id="ARBA00023002"/>
    </source>
</evidence>
<feature type="domain" description="Acyl-CoA dehydrogenase/oxidase N-terminal" evidence="4">
    <location>
        <begin position="12"/>
        <end position="101"/>
    </location>
</feature>
<dbReference type="AlphaFoldDB" id="A0A540VF17"/>
<dbReference type="InterPro" id="IPR006091">
    <property type="entry name" value="Acyl-CoA_Oxase/DH_mid-dom"/>
</dbReference>
<feature type="domain" description="Acyl-CoA oxidase/dehydrogenase middle" evidence="3">
    <location>
        <begin position="131"/>
        <end position="228"/>
    </location>
</feature>
<protein>
    <submittedName>
        <fullName evidence="6">Acyl-CoA dehydrogenase</fullName>
    </submittedName>
</protein>
<dbReference type="PANTHER" id="PTHR43831:SF1">
    <property type="entry name" value="ISOBUTYRYL-COA DEHYDROGENASE, MITOCHONDRIAL"/>
    <property type="match status" value="1"/>
</dbReference>
<proteinExistence type="predicted"/>
<feature type="domain" description="Acyl-CoA dehydrogenase C-terminal" evidence="5">
    <location>
        <begin position="254"/>
        <end position="380"/>
    </location>
</feature>
<evidence type="ECO:0000256" key="1">
    <source>
        <dbReference type="ARBA" id="ARBA00022630"/>
    </source>
</evidence>
<accession>A0A540VF17</accession>